<dbReference type="Gene3D" id="1.10.357.30">
    <property type="entry name" value="Exocyst complex subunit Sec15 C-terminal domain, N-terminal subdomain"/>
    <property type="match status" value="1"/>
</dbReference>
<dbReference type="InterPro" id="IPR042044">
    <property type="entry name" value="EXOC6PINT-1/Sec15/Tip20_C_dom2"/>
</dbReference>
<dbReference type="GO" id="GO:0090522">
    <property type="term" value="P:vesicle tethering involved in exocytosis"/>
    <property type="evidence" value="ECO:0007669"/>
    <property type="project" value="UniProtKB-UniRule"/>
</dbReference>
<reference evidence="7" key="1">
    <citation type="submission" date="2019-08" db="EMBL/GenBank/DDBJ databases">
        <title>Three high-quality genomes provides insights into domestication of ducks.</title>
        <authorList>
            <person name="Hou Z.C."/>
            <person name="Zhu F."/>
            <person name="Yin Z.T."/>
            <person name="Zhang F."/>
        </authorList>
    </citation>
    <scope>NUCLEOTIDE SEQUENCE [LARGE SCALE GENOMIC DNA]</scope>
</reference>
<dbReference type="InterPro" id="IPR007225">
    <property type="entry name" value="EXOC6/Sec15"/>
</dbReference>
<dbReference type="FunFam" id="1.10.357.30:FF:000001">
    <property type="entry name" value="Exocyst complex component"/>
    <property type="match status" value="1"/>
</dbReference>
<dbReference type="GO" id="GO:0006886">
    <property type="term" value="P:intracellular protein transport"/>
    <property type="evidence" value="ECO:0007669"/>
    <property type="project" value="InterPro"/>
</dbReference>
<protein>
    <recommendedName>
        <fullName evidence="4">Exocyst complex component</fullName>
    </recommendedName>
</protein>
<keyword evidence="3 4" id="KW-0268">Exocytosis</keyword>
<keyword evidence="2 4" id="KW-0813">Transport</keyword>
<feature type="domain" description="Exocyst complex component EXOC6/Sec15 N-terminal" evidence="6">
    <location>
        <begin position="47"/>
        <end position="182"/>
    </location>
</feature>
<dbReference type="GO" id="GO:0006893">
    <property type="term" value="P:Golgi to plasma membrane transport"/>
    <property type="evidence" value="ECO:0007669"/>
    <property type="project" value="TreeGrafter"/>
</dbReference>
<dbReference type="Ensembl" id="ENSAPLT00020002725.1">
    <property type="protein sequence ID" value="ENSAPLP00020002539.1"/>
    <property type="gene ID" value="ENSAPLG00020000692.1"/>
</dbReference>
<dbReference type="Pfam" id="PF20651">
    <property type="entry name" value="EXOC6_Sec15_N"/>
    <property type="match status" value="1"/>
</dbReference>
<dbReference type="InterPro" id="IPR042045">
    <property type="entry name" value="EXOC6/Sec15_C_dom1"/>
</dbReference>
<evidence type="ECO:0000256" key="1">
    <source>
        <dbReference type="ARBA" id="ARBA00007944"/>
    </source>
</evidence>
<dbReference type="GO" id="GO:0000145">
    <property type="term" value="C:exocyst"/>
    <property type="evidence" value="ECO:0007669"/>
    <property type="project" value="UniProtKB-UniRule"/>
</dbReference>
<feature type="domain" description="Exocyst complex subunit EXOC6/Sec15 C-terminal" evidence="5">
    <location>
        <begin position="363"/>
        <end position="712"/>
    </location>
</feature>
<evidence type="ECO:0000256" key="2">
    <source>
        <dbReference type="ARBA" id="ARBA00022448"/>
    </source>
</evidence>
<name>A0A8B9SGA9_ANAPL</name>
<dbReference type="InterPro" id="IPR046361">
    <property type="entry name" value="EXOC6/Sec15_C"/>
</dbReference>
<accession>A0A8B9SGA9</accession>
<evidence type="ECO:0000256" key="4">
    <source>
        <dbReference type="PIRNR" id="PIRNR025007"/>
    </source>
</evidence>
<evidence type="ECO:0000313" key="7">
    <source>
        <dbReference type="Ensembl" id="ENSAPLP00020002539.1"/>
    </source>
</evidence>
<dbReference type="Proteomes" id="UP000694400">
    <property type="component" value="Chromosome 4"/>
</dbReference>
<comment type="function">
    <text evidence="4">Component of the exocyst complex involved in the docking of exocytic vesicles with fusion sites on the plasma membrane.</text>
</comment>
<dbReference type="GO" id="GO:0005886">
    <property type="term" value="C:plasma membrane"/>
    <property type="evidence" value="ECO:0007669"/>
    <property type="project" value="UniProtKB-ARBA"/>
</dbReference>
<dbReference type="FunFam" id="1.20.58.670:FF:000001">
    <property type="entry name" value="Exocyst complex component"/>
    <property type="match status" value="1"/>
</dbReference>
<evidence type="ECO:0000313" key="8">
    <source>
        <dbReference type="Proteomes" id="UP000694400"/>
    </source>
</evidence>
<evidence type="ECO:0000259" key="6">
    <source>
        <dbReference type="Pfam" id="PF20651"/>
    </source>
</evidence>
<organism evidence="7 8">
    <name type="scientific">Anas platyrhynchos</name>
    <name type="common">Mallard</name>
    <name type="synonym">Anas boschas</name>
    <dbReference type="NCBI Taxonomy" id="8839"/>
    <lineage>
        <taxon>Eukaryota</taxon>
        <taxon>Metazoa</taxon>
        <taxon>Chordata</taxon>
        <taxon>Craniata</taxon>
        <taxon>Vertebrata</taxon>
        <taxon>Euteleostomi</taxon>
        <taxon>Archelosauria</taxon>
        <taxon>Archosauria</taxon>
        <taxon>Dinosauria</taxon>
        <taxon>Saurischia</taxon>
        <taxon>Theropoda</taxon>
        <taxon>Coelurosauria</taxon>
        <taxon>Aves</taxon>
        <taxon>Neognathae</taxon>
        <taxon>Galloanserae</taxon>
        <taxon>Anseriformes</taxon>
        <taxon>Anatidae</taxon>
        <taxon>Anatinae</taxon>
        <taxon>Anas</taxon>
    </lineage>
</organism>
<dbReference type="PANTHER" id="PTHR12702">
    <property type="entry name" value="SEC15"/>
    <property type="match status" value="1"/>
</dbReference>
<proteinExistence type="inferred from homology"/>
<evidence type="ECO:0000256" key="3">
    <source>
        <dbReference type="ARBA" id="ARBA00022483"/>
    </source>
</evidence>
<reference evidence="7" key="3">
    <citation type="submission" date="2025-09" db="UniProtKB">
        <authorList>
            <consortium name="Ensembl"/>
        </authorList>
    </citation>
    <scope>IDENTIFICATION</scope>
</reference>
<sequence length="753" mass="87216">MAEGTHLETAAEHERILREIESTDTACIGPTLRSVYDGEEHGRFMEKLEARIRNHDREIEKMCNFHYQGFVDSITELLKVRGEAQKLKVRESHLNPMALELKQCRLQQRNISATVDKLTLCLPVLEMYSKLREQMKSKRHYPALKTLEHLEHTYLPQVSHYRFCKIMVDNIPKLREEIKESIRKHSDKIGETAMKQVRTCSHPIAIISNENANRDRDLNTTTDLVPGAQDLVDFSPVYRCLHIYSVLGAQETFENYYRKQRRKQARLVLQPPSNMHETLDGYRKYFNQIVGFFVVEDHILHTTQGLVNRAYIDELWEMALSKTIAALRTHSSYCSDPSLVLDLKNLIVLFADTLQGYGFPVNQLFDMLLEIQDQYSETLLKKWTGVFRNILDSDNYSPIPVTNEEMYKKIVGQFPFQDAELEKQPFPKKFPFSEFVPKVYNQIKEFIYACLKFSEDLHLSSTEVDDMIRKSTNLLLTRTLSNCLQNVIKRKNVGLTELVQIIINTTHLEKSCKFLEEFITNITNVLPETVHTTKLYGTTTFKDARHAAEEEIYTNLNQKIDQFLQLADYDWMAMEPGSKASDYLVDLIGFLRSTFAVFTHLPGKVAQTACMSACKHLSTSLMQLLLEAEVRQLTLGALQQFNLDVEECEQFARSGPVPGFQGDTLQLAFIDLRQLLDLFIQWDWSTYLADYGQPTCKYLRVNPTTALVLLEKMRDTSRKNNVFAQFRKNERDKQKLIDTVAKQLRSLINSHHS</sequence>
<dbReference type="Gene3D" id="1.20.58.670">
    <property type="entry name" value="Dsl1p vesicle tethering complex, Tip20p subunit, domain D"/>
    <property type="match status" value="1"/>
</dbReference>
<comment type="similarity">
    <text evidence="1 4">Belongs to the SEC15 family.</text>
</comment>
<reference evidence="7" key="2">
    <citation type="submission" date="2025-08" db="UniProtKB">
        <authorList>
            <consortium name="Ensembl"/>
        </authorList>
    </citation>
    <scope>IDENTIFICATION</scope>
</reference>
<dbReference type="Pfam" id="PF04091">
    <property type="entry name" value="Sec15_C"/>
    <property type="match status" value="1"/>
</dbReference>
<dbReference type="InterPro" id="IPR048359">
    <property type="entry name" value="EXOC6_Sec15_N"/>
</dbReference>
<dbReference type="PIRSF" id="PIRSF025007">
    <property type="entry name" value="Sec15"/>
    <property type="match status" value="1"/>
</dbReference>
<dbReference type="AlphaFoldDB" id="A0A8B9SGA9"/>
<evidence type="ECO:0000259" key="5">
    <source>
        <dbReference type="Pfam" id="PF04091"/>
    </source>
</evidence>
<dbReference type="PANTHER" id="PTHR12702:SF3">
    <property type="entry name" value="EXOCYST COMPLEX COMPONENT 6B"/>
    <property type="match status" value="1"/>
</dbReference>